<dbReference type="HOGENOM" id="CLU_075478_2_0_5"/>
<reference evidence="3 4" key="1">
    <citation type="journal article" date="2013" name="Stand. Genomic Sci.">
        <title>Genome sequence of the reddish-pigmented Rubellimicrobium thermophilum type strain (DSM 16684(T)), a member of the Roseobacter clade.</title>
        <authorList>
            <person name="Fiebig A."/>
            <person name="Riedel T."/>
            <person name="Gronow S."/>
            <person name="Petersen J."/>
            <person name="Klenk H.P."/>
            <person name="Goker M."/>
        </authorList>
    </citation>
    <scope>NUCLEOTIDE SEQUENCE [LARGE SCALE GENOMIC DNA]</scope>
    <source>
        <strain evidence="3 4">DSM 16684</strain>
    </source>
</reference>
<evidence type="ECO:0000259" key="2">
    <source>
        <dbReference type="Pfam" id="PF00149"/>
    </source>
</evidence>
<dbReference type="Proteomes" id="UP000015346">
    <property type="component" value="Unassembled WGS sequence"/>
</dbReference>
<dbReference type="PANTHER" id="PTHR39323:SF1">
    <property type="entry name" value="BLR1149 PROTEIN"/>
    <property type="match status" value="1"/>
</dbReference>
<dbReference type="InterPro" id="IPR024173">
    <property type="entry name" value="Pesterase_MJ0037-like"/>
</dbReference>
<keyword evidence="1" id="KW-0732">Signal</keyword>
<evidence type="ECO:0000313" key="3">
    <source>
        <dbReference type="EMBL" id="EPX85842.1"/>
    </source>
</evidence>
<keyword evidence="4" id="KW-1185">Reference proteome</keyword>
<dbReference type="STRING" id="1123069.ruthe_01563"/>
<feature type="domain" description="Calcineurin-like phosphoesterase" evidence="2">
    <location>
        <begin position="30"/>
        <end position="138"/>
    </location>
</feature>
<dbReference type="EMBL" id="AOLV01000012">
    <property type="protein sequence ID" value="EPX85842.1"/>
    <property type="molecule type" value="Genomic_DNA"/>
</dbReference>
<dbReference type="Gene3D" id="3.60.21.10">
    <property type="match status" value="1"/>
</dbReference>
<gene>
    <name evidence="3" type="ORF">ruthe_01563</name>
</gene>
<dbReference type="OrthoDB" id="9795838at2"/>
<proteinExistence type="predicted"/>
<dbReference type="AlphaFoldDB" id="S9R1R8"/>
<dbReference type="RefSeq" id="WP_021097652.1">
    <property type="nucleotide sequence ID" value="NZ_KE557320.1"/>
</dbReference>
<dbReference type="Pfam" id="PF00149">
    <property type="entry name" value="Metallophos"/>
    <property type="match status" value="1"/>
</dbReference>
<dbReference type="PATRIC" id="fig|1123069.3.peg.1532"/>
<dbReference type="GO" id="GO:0016787">
    <property type="term" value="F:hydrolase activity"/>
    <property type="evidence" value="ECO:0007669"/>
    <property type="project" value="InterPro"/>
</dbReference>
<dbReference type="PANTHER" id="PTHR39323">
    <property type="entry name" value="BLR1149 PROTEIN"/>
    <property type="match status" value="1"/>
</dbReference>
<dbReference type="NCBIfam" id="TIGR04123">
    <property type="entry name" value="P_estr_lig_assc"/>
    <property type="match status" value="1"/>
</dbReference>
<dbReference type="InterPro" id="IPR029052">
    <property type="entry name" value="Metallo-depent_PP-like"/>
</dbReference>
<organism evidence="3 4">
    <name type="scientific">Rubellimicrobium thermophilum DSM 16684</name>
    <dbReference type="NCBI Taxonomy" id="1123069"/>
    <lineage>
        <taxon>Bacteria</taxon>
        <taxon>Pseudomonadati</taxon>
        <taxon>Pseudomonadota</taxon>
        <taxon>Alphaproteobacteria</taxon>
        <taxon>Rhodobacterales</taxon>
        <taxon>Roseobacteraceae</taxon>
        <taxon>Rubellimicrobium</taxon>
    </lineage>
</organism>
<feature type="chain" id="PRO_5004568405" evidence="1">
    <location>
        <begin position="20"/>
        <end position="229"/>
    </location>
</feature>
<protein>
    <submittedName>
        <fullName evidence="3">Putative phosphoesterase</fullName>
    </submittedName>
</protein>
<dbReference type="SUPFAM" id="SSF56300">
    <property type="entry name" value="Metallo-dependent phosphatases"/>
    <property type="match status" value="1"/>
</dbReference>
<feature type="signal peptide" evidence="1">
    <location>
        <begin position="1"/>
        <end position="19"/>
    </location>
</feature>
<sequence>MTRTSFSFVLNGTHGLALASGALLVPSADLLCVADLHLGKAERAARRWGLLWPPYETRATLDRLAEVIAVAKPRVVVALGDSFDDLAAGEAMAQEDRDRLALLMQGRRWIWVAGNHDPGPAGHGGETVPEFRAEGLTFRHEAQPDADPGEVSGHYHPRFGLPGMGERRPCFLLDQRRLILPAFGAYTGGLDARDPALRSLMENQALAILTGRSALPCPLPPRRAAARRG</sequence>
<dbReference type="InterPro" id="IPR026336">
    <property type="entry name" value="PdeM-like"/>
</dbReference>
<name>S9R1R8_9RHOB</name>
<accession>S9R1R8</accession>
<dbReference type="PIRSF" id="PIRSF000887">
    <property type="entry name" value="Pesterase_MJ0037"/>
    <property type="match status" value="1"/>
</dbReference>
<evidence type="ECO:0000313" key="4">
    <source>
        <dbReference type="Proteomes" id="UP000015346"/>
    </source>
</evidence>
<dbReference type="InterPro" id="IPR004843">
    <property type="entry name" value="Calcineurin-like_PHP"/>
</dbReference>
<comment type="caution">
    <text evidence="3">The sequence shown here is derived from an EMBL/GenBank/DDBJ whole genome shotgun (WGS) entry which is preliminary data.</text>
</comment>
<evidence type="ECO:0000256" key="1">
    <source>
        <dbReference type="SAM" id="SignalP"/>
    </source>
</evidence>